<comment type="caution">
    <text evidence="2">The sequence shown here is derived from an EMBL/GenBank/DDBJ whole genome shotgun (WGS) entry which is preliminary data.</text>
</comment>
<accession>A0A9N8DQ18</accession>
<gene>
    <name evidence="2" type="ORF">SEMRO_257_G100931.1</name>
</gene>
<sequence length="207" mass="23007">MVAIGVLANLVNKHNDLQHADGHGSSKVRRSSSTKFATPTVTSTIQRPLPRELKAEDIHVRVTDQFSRESKERGDDFLLAHKIAESLEDLIYSSTTFNCRKDTAKVVFDIQVTAASTGSRWSRSWKGEVGFVRLGLDFSVCDQTGPNDTILKHGKVAYISPLKESRFKQMRGRESGEKSLLSVLPVVSRQLVSELEIDTTYTSKVLA</sequence>
<dbReference type="EMBL" id="CAICTM010000256">
    <property type="protein sequence ID" value="CAB9506190.1"/>
    <property type="molecule type" value="Genomic_DNA"/>
</dbReference>
<reference evidence="2" key="1">
    <citation type="submission" date="2020-06" db="EMBL/GenBank/DDBJ databases">
        <authorList>
            <consortium name="Plant Systems Biology data submission"/>
        </authorList>
    </citation>
    <scope>NUCLEOTIDE SEQUENCE</scope>
    <source>
        <strain evidence="2">D6</strain>
    </source>
</reference>
<keyword evidence="3" id="KW-1185">Reference proteome</keyword>
<proteinExistence type="predicted"/>
<organism evidence="2 3">
    <name type="scientific">Seminavis robusta</name>
    <dbReference type="NCBI Taxonomy" id="568900"/>
    <lineage>
        <taxon>Eukaryota</taxon>
        <taxon>Sar</taxon>
        <taxon>Stramenopiles</taxon>
        <taxon>Ochrophyta</taxon>
        <taxon>Bacillariophyta</taxon>
        <taxon>Bacillariophyceae</taxon>
        <taxon>Bacillariophycidae</taxon>
        <taxon>Naviculales</taxon>
        <taxon>Naviculaceae</taxon>
        <taxon>Seminavis</taxon>
    </lineage>
</organism>
<feature type="region of interest" description="Disordered" evidence="1">
    <location>
        <begin position="16"/>
        <end position="41"/>
    </location>
</feature>
<evidence type="ECO:0000313" key="3">
    <source>
        <dbReference type="Proteomes" id="UP001153069"/>
    </source>
</evidence>
<protein>
    <submittedName>
        <fullName evidence="2">Uncharacterized protein</fullName>
    </submittedName>
</protein>
<dbReference type="AlphaFoldDB" id="A0A9N8DQ18"/>
<evidence type="ECO:0000256" key="1">
    <source>
        <dbReference type="SAM" id="MobiDB-lite"/>
    </source>
</evidence>
<name>A0A9N8DQ18_9STRA</name>
<evidence type="ECO:0000313" key="2">
    <source>
        <dbReference type="EMBL" id="CAB9506190.1"/>
    </source>
</evidence>
<dbReference type="Proteomes" id="UP001153069">
    <property type="component" value="Unassembled WGS sequence"/>
</dbReference>